<dbReference type="Gene3D" id="2.70.98.30">
    <property type="entry name" value="Golgi alpha-mannosidase II, domain 4"/>
    <property type="match status" value="1"/>
</dbReference>
<feature type="domain" description="Glycoside hydrolase family 38 central" evidence="6">
    <location>
        <begin position="538"/>
        <end position="617"/>
    </location>
</feature>
<dbReference type="GO" id="GO:0009313">
    <property type="term" value="P:oligosaccharide catabolic process"/>
    <property type="evidence" value="ECO:0007669"/>
    <property type="project" value="TreeGrafter"/>
</dbReference>
<reference evidence="7 8" key="1">
    <citation type="submission" date="2020-05" db="EMBL/GenBank/DDBJ databases">
        <title>MicrobeNet Type strains.</title>
        <authorList>
            <person name="Nicholson A.C."/>
        </authorList>
    </citation>
    <scope>NUCLEOTIDE SEQUENCE [LARGE SCALE GENOMIC DNA]</scope>
    <source>
        <strain evidence="7 8">JCM 14547</strain>
    </source>
</reference>
<dbReference type="FunFam" id="3.20.110.10:FF:000002">
    <property type="entry name" value="alpha-mannosidase 2C1 isoform X1"/>
    <property type="match status" value="1"/>
</dbReference>
<dbReference type="Pfam" id="PF09261">
    <property type="entry name" value="Alpha-mann_mid"/>
    <property type="match status" value="1"/>
</dbReference>
<dbReference type="InterPro" id="IPR011330">
    <property type="entry name" value="Glyco_hydro/deAcase_b/a-brl"/>
</dbReference>
<gene>
    <name evidence="7" type="ORF">HLB09_04485</name>
</gene>
<dbReference type="AlphaFoldDB" id="A0A849BLX7"/>
<evidence type="ECO:0000256" key="2">
    <source>
        <dbReference type="ARBA" id="ARBA00022723"/>
    </source>
</evidence>
<dbReference type="SUPFAM" id="SSF88688">
    <property type="entry name" value="Families 57/38 glycoside transferase middle domain"/>
    <property type="match status" value="1"/>
</dbReference>
<evidence type="ECO:0000313" key="7">
    <source>
        <dbReference type="EMBL" id="NNH22355.1"/>
    </source>
</evidence>
<dbReference type="SUPFAM" id="SSF88713">
    <property type="entry name" value="Glycoside hydrolase/deacetylase"/>
    <property type="match status" value="1"/>
</dbReference>
<keyword evidence="4" id="KW-0326">Glycosidase</keyword>
<keyword evidence="2" id="KW-0479">Metal-binding</keyword>
<dbReference type="GO" id="GO:0030246">
    <property type="term" value="F:carbohydrate binding"/>
    <property type="evidence" value="ECO:0007669"/>
    <property type="project" value="InterPro"/>
</dbReference>
<proteinExistence type="inferred from homology"/>
<evidence type="ECO:0000313" key="8">
    <source>
        <dbReference type="Proteomes" id="UP000555552"/>
    </source>
</evidence>
<dbReference type="InterPro" id="IPR041147">
    <property type="entry name" value="GH38_C"/>
</dbReference>
<dbReference type="Proteomes" id="UP000555552">
    <property type="component" value="Unassembled WGS sequence"/>
</dbReference>
<keyword evidence="3" id="KW-0378">Hydrolase</keyword>
<dbReference type="SUPFAM" id="SSF74650">
    <property type="entry name" value="Galactose mutarotase-like"/>
    <property type="match status" value="1"/>
</dbReference>
<protein>
    <submittedName>
        <fullName evidence="7">Alpha-mannosidase</fullName>
    </submittedName>
</protein>
<dbReference type="CDD" id="cd10789">
    <property type="entry name" value="GH38N_AMII_ER_cytosolic"/>
    <property type="match status" value="1"/>
</dbReference>
<organism evidence="7 8">
    <name type="scientific">Pseudokineococcus marinus</name>
    <dbReference type="NCBI Taxonomy" id="351215"/>
    <lineage>
        <taxon>Bacteria</taxon>
        <taxon>Bacillati</taxon>
        <taxon>Actinomycetota</taxon>
        <taxon>Actinomycetes</taxon>
        <taxon>Kineosporiales</taxon>
        <taxon>Kineosporiaceae</taxon>
        <taxon>Pseudokineococcus</taxon>
    </lineage>
</organism>
<dbReference type="FunFam" id="1.20.1270.50:FF:000004">
    <property type="entry name" value="alpha-mannosidase 2C1 isoform X1"/>
    <property type="match status" value="1"/>
</dbReference>
<dbReference type="GO" id="GO:0004559">
    <property type="term" value="F:alpha-mannosidase activity"/>
    <property type="evidence" value="ECO:0007669"/>
    <property type="project" value="InterPro"/>
</dbReference>
<dbReference type="InterPro" id="IPR015341">
    <property type="entry name" value="Glyco_hydro_38_cen"/>
</dbReference>
<dbReference type="Pfam" id="PF07748">
    <property type="entry name" value="Glyco_hydro_38C"/>
    <property type="match status" value="1"/>
</dbReference>
<dbReference type="InterPro" id="IPR028995">
    <property type="entry name" value="Glyco_hydro_57/38_cen_sf"/>
</dbReference>
<dbReference type="InterPro" id="IPR000602">
    <property type="entry name" value="Glyco_hydro_38_N"/>
</dbReference>
<dbReference type="Gene3D" id="3.20.110.10">
    <property type="entry name" value="Glycoside hydrolase 38, N terminal domain"/>
    <property type="match status" value="1"/>
</dbReference>
<feature type="region of interest" description="Disordered" evidence="5">
    <location>
        <begin position="43"/>
        <end position="63"/>
    </location>
</feature>
<dbReference type="InterPro" id="IPR037094">
    <property type="entry name" value="Glyco_hydro_38_cen_sf"/>
</dbReference>
<dbReference type="InterPro" id="IPR011013">
    <property type="entry name" value="Gal_mutarotase_sf_dom"/>
</dbReference>
<evidence type="ECO:0000256" key="4">
    <source>
        <dbReference type="ARBA" id="ARBA00023295"/>
    </source>
</evidence>
<dbReference type="InterPro" id="IPR011682">
    <property type="entry name" value="Glyco_hydro_38_C"/>
</dbReference>
<dbReference type="RefSeq" id="WP_171202202.1">
    <property type="nucleotide sequence ID" value="NZ_BAAANP010000019.1"/>
</dbReference>
<dbReference type="PANTHER" id="PTHR46017:SF1">
    <property type="entry name" value="ALPHA-MANNOSIDASE 2C1"/>
    <property type="match status" value="1"/>
</dbReference>
<dbReference type="GO" id="GO:0046872">
    <property type="term" value="F:metal ion binding"/>
    <property type="evidence" value="ECO:0007669"/>
    <property type="project" value="UniProtKB-KW"/>
</dbReference>
<dbReference type="Pfam" id="PF17677">
    <property type="entry name" value="Glyco_hydro38C2"/>
    <property type="match status" value="1"/>
</dbReference>
<evidence type="ECO:0000259" key="6">
    <source>
        <dbReference type="SMART" id="SM00872"/>
    </source>
</evidence>
<name>A0A849BLX7_9ACTN</name>
<comment type="similarity">
    <text evidence="1">Belongs to the glycosyl hydrolase 38 family.</text>
</comment>
<sequence>MHDDRDLLRARVARTLEHRLRPAVHRTVAALRVEAWHVADEDGVRGRGEPVPPSAALPGPQRSDAARYTPMSVGDAWGPAWGTTWLHLTGEVPAEAAGRRVELVVDLGWRGASPGFQAEGLVYRPDGTPVKGLNPRNGWVPVTSAAVGGERVDLFVEAAANPLVLGDDADRFGPTALGDRTTAPAEPLYRLDRADVAVLETEVHELVADLEVLGGLLAELADGDPRGWQVARALERSLDVLDLQDVAGSAGAARAALAGVLAAPASASAHRVTAVGHAHIDSAWLWPLRETVRKVARTTSNVVDLLDSDDGRDLVYAMSSAQQYAWIEEHRPEVFARVVEAVRGGRFVPVGGMWVESDTNMPGSEAMARQLVHGKRYFLERFDVDTQEVWLPDSFGYSAALPQLVRLSGSRWFLTQKISWNTTNVFPHHTFWWEGLDGTRVLTHFPPVDTYNAELTGEELAHAQRNHRDKAGSNRSLAPFGYGDGGGGPTREMLQRARRTADLEGSPRVAVEAPSAFFAAVEDEYAEGPVWVGELYLEMHRGTYTSQAATKRGNRRSEHLLREAELWSTAAALADDAFTYPHDDLDRLWRTVLLHQFHDILPGSSIAWVHREARETYARVAEELEGLVAAALRALAGDGSTAPGEVVVLNAAPHARRGVPALGGAPAGDVLAPVPHVDAREEGGGHVLDNGRVRVVVDARGLLTSVRDLEVDREVLAPGQAGALLQLHPDTPNAWDAWDLDAFYRNRVTDLTGAESVQLLPAEDGGAATVRVVRSFGASRAVQELSLVPGAARVDVRCEVDWAEREKVLKLAFPLDVHTDSAVFETQFGHLRRATHVNTTWDAARFEVCAHRFVHVGEPGYGAAVVNDATYGHDVARHPREGGGTTSTVRLSLLRAPRFPDPHTDQGVHVLRASLVVGAGVADAVREGYALNLPERRVPGGRPVEPVVRVEDESAPGAVVVEAVKLADDRSGDVVVRLYEALGGRARARLVPGFAAADVDEVDLLERPAPDDVRGALRGGLDERGGAPLHLRPFQVVTLRLRRGAPAD</sequence>
<dbReference type="GO" id="GO:0006013">
    <property type="term" value="P:mannose metabolic process"/>
    <property type="evidence" value="ECO:0007669"/>
    <property type="project" value="InterPro"/>
</dbReference>
<accession>A0A849BLX7</accession>
<dbReference type="Pfam" id="PF22907">
    <property type="entry name" value="Ams1-like_1st"/>
    <property type="match status" value="1"/>
</dbReference>
<dbReference type="Gene3D" id="1.20.1270.50">
    <property type="entry name" value="Glycoside hydrolase family 38, central domain"/>
    <property type="match status" value="1"/>
</dbReference>
<keyword evidence="8" id="KW-1185">Reference proteome</keyword>
<feature type="region of interest" description="Disordered" evidence="5">
    <location>
        <begin position="463"/>
        <end position="485"/>
    </location>
</feature>
<evidence type="ECO:0000256" key="5">
    <source>
        <dbReference type="SAM" id="MobiDB-lite"/>
    </source>
</evidence>
<dbReference type="InterPro" id="IPR027291">
    <property type="entry name" value="Glyco_hydro_38_N_sf"/>
</dbReference>
<dbReference type="SMART" id="SM00872">
    <property type="entry name" value="Alpha-mann_mid"/>
    <property type="match status" value="1"/>
</dbReference>
<dbReference type="PANTHER" id="PTHR46017">
    <property type="entry name" value="ALPHA-MANNOSIDASE 2C1"/>
    <property type="match status" value="1"/>
</dbReference>
<comment type="caution">
    <text evidence="7">The sequence shown here is derived from an EMBL/GenBank/DDBJ whole genome shotgun (WGS) entry which is preliminary data.</text>
</comment>
<evidence type="ECO:0000256" key="1">
    <source>
        <dbReference type="ARBA" id="ARBA00009792"/>
    </source>
</evidence>
<dbReference type="Pfam" id="PF01074">
    <property type="entry name" value="Glyco_hydro_38N"/>
    <property type="match status" value="1"/>
</dbReference>
<dbReference type="InterPro" id="IPR054723">
    <property type="entry name" value="Ams1-like_N"/>
</dbReference>
<dbReference type="EMBL" id="JABEMA010000035">
    <property type="protein sequence ID" value="NNH22355.1"/>
    <property type="molecule type" value="Genomic_DNA"/>
</dbReference>
<evidence type="ECO:0000256" key="3">
    <source>
        <dbReference type="ARBA" id="ARBA00022801"/>
    </source>
</evidence>